<evidence type="ECO:0000313" key="8">
    <source>
        <dbReference type="EMBL" id="USQ76400.1"/>
    </source>
</evidence>
<evidence type="ECO:0000256" key="2">
    <source>
        <dbReference type="ARBA" id="ARBA00022598"/>
    </source>
</evidence>
<evidence type="ECO:0000256" key="6">
    <source>
        <dbReference type="ARBA" id="ARBA00032875"/>
    </source>
</evidence>
<dbReference type="InterPro" id="IPR042099">
    <property type="entry name" value="ANL_N_sf"/>
</dbReference>
<proteinExistence type="inferred from homology"/>
<dbReference type="Pfam" id="PF23562">
    <property type="entry name" value="AMP-binding_C_3"/>
    <property type="match status" value="1"/>
</dbReference>
<keyword evidence="2" id="KW-0436">Ligase</keyword>
<accession>A0ABY4YJH6</accession>
<evidence type="ECO:0000313" key="9">
    <source>
        <dbReference type="Proteomes" id="UP001056535"/>
    </source>
</evidence>
<dbReference type="InterPro" id="IPR045851">
    <property type="entry name" value="AMP-bd_C_sf"/>
</dbReference>
<keyword evidence="3" id="KW-0276">Fatty acid metabolism</keyword>
<evidence type="ECO:0000256" key="3">
    <source>
        <dbReference type="ARBA" id="ARBA00022832"/>
    </source>
</evidence>
<keyword evidence="9" id="KW-1185">Reference proteome</keyword>
<dbReference type="Pfam" id="PF00501">
    <property type="entry name" value="AMP-binding"/>
    <property type="match status" value="1"/>
</dbReference>
<evidence type="ECO:0000259" key="7">
    <source>
        <dbReference type="Pfam" id="PF00501"/>
    </source>
</evidence>
<organism evidence="8 9">
    <name type="scientific">Ornithinimicrobium cryptoxanthini</name>
    <dbReference type="NCBI Taxonomy" id="2934161"/>
    <lineage>
        <taxon>Bacteria</taxon>
        <taxon>Bacillati</taxon>
        <taxon>Actinomycetota</taxon>
        <taxon>Actinomycetes</taxon>
        <taxon>Micrococcales</taxon>
        <taxon>Ornithinimicrobiaceae</taxon>
        <taxon>Ornithinimicrobium</taxon>
    </lineage>
</organism>
<dbReference type="PROSITE" id="PS00455">
    <property type="entry name" value="AMP_BINDING"/>
    <property type="match status" value="1"/>
</dbReference>
<dbReference type="SUPFAM" id="SSF56801">
    <property type="entry name" value="Acetyl-CoA synthetase-like"/>
    <property type="match status" value="1"/>
</dbReference>
<reference evidence="8" key="1">
    <citation type="submission" date="2022-06" db="EMBL/GenBank/DDBJ databases">
        <title>Ornithinimicrobium JY.X270.</title>
        <authorList>
            <person name="Huang Y."/>
        </authorList>
    </citation>
    <scope>NUCLEOTIDE SEQUENCE</scope>
    <source>
        <strain evidence="8">JY.X270</strain>
    </source>
</reference>
<name>A0ABY4YJH6_9MICO</name>
<dbReference type="Gene3D" id="3.30.300.30">
    <property type="match status" value="1"/>
</dbReference>
<dbReference type="InterPro" id="IPR000873">
    <property type="entry name" value="AMP-dep_synth/lig_dom"/>
</dbReference>
<evidence type="ECO:0000256" key="1">
    <source>
        <dbReference type="ARBA" id="ARBA00006432"/>
    </source>
</evidence>
<dbReference type="EMBL" id="CP099490">
    <property type="protein sequence ID" value="USQ76400.1"/>
    <property type="molecule type" value="Genomic_DNA"/>
</dbReference>
<keyword evidence="4" id="KW-0443">Lipid metabolism</keyword>
<dbReference type="Gene3D" id="3.40.50.12780">
    <property type="entry name" value="N-terminal domain of ligase-like"/>
    <property type="match status" value="1"/>
</dbReference>
<sequence>MSEVQHLSQLLRRAAAEIPDHVALREKRYGLWRDITWADYLHNVEAIAFGLAALGVGAGDRVAIQSENRPEWLYTDLAANMLRAPIVGIYPTNPVAEVRHLLTDSGARVLVAEDQEQVDKALELVEQVPHLEWVVYLDGRGMTDYGHERLLSVDELVRRGEAHRAGDPDLLSRVDAERTPDDLVTLIYTSGTTGPPKGAMLSARNVDFGAAIFARAPGMFGTQGLHADDVLVSYLPLSHVVERAISTWGGVRNRPLVHFAESIETVVSDLAEVQPTVLFAVPRIWEKIQATVAIRMANASRLKRAAYGLGHRLGTRAARQQLADGAPNLSSRVLFFVAWLLVNRKLRRHLGLAKVRHALSGAAPIAPEVLEFFLSMGVLIHEAYGMTENTAVATATRPGHVRFGTVGQTQPDIELRLDEETGEVLTRHPGNFVGYWHQPEATAEVLDADGWLHTGDVGTWVDGDFLKIIDRIKDIIITAGGKNITPSELENAIKASTFVREAVVIGDQRPYLTALIGIEFDTVADWASRNRIEYTTYKDLSTKPETVELISDIIRDANTRVARVESVRKFRMLHKELDHEDGELTATQKLKRGAFAATVPHLVEDMYAGSTEHAGADLGRSG</sequence>
<comment type="catalytic activity">
    <reaction evidence="5">
        <text>a long-chain fatty acid + ATP + CoA = a long-chain fatty acyl-CoA + AMP + diphosphate</text>
        <dbReference type="Rhea" id="RHEA:15421"/>
        <dbReference type="ChEBI" id="CHEBI:30616"/>
        <dbReference type="ChEBI" id="CHEBI:33019"/>
        <dbReference type="ChEBI" id="CHEBI:57287"/>
        <dbReference type="ChEBI" id="CHEBI:57560"/>
        <dbReference type="ChEBI" id="CHEBI:83139"/>
        <dbReference type="ChEBI" id="CHEBI:456215"/>
        <dbReference type="EC" id="6.2.1.3"/>
    </reaction>
    <physiologicalReaction direction="left-to-right" evidence="5">
        <dbReference type="Rhea" id="RHEA:15422"/>
    </physiologicalReaction>
</comment>
<gene>
    <name evidence="8" type="ORF">NF557_00255</name>
</gene>
<comment type="similarity">
    <text evidence="1">Belongs to the ATP-dependent AMP-binding enzyme family.</text>
</comment>
<dbReference type="InterPro" id="IPR020845">
    <property type="entry name" value="AMP-binding_CS"/>
</dbReference>
<dbReference type="RefSeq" id="WP_252621095.1">
    <property type="nucleotide sequence ID" value="NZ_CP099490.1"/>
</dbReference>
<evidence type="ECO:0000256" key="4">
    <source>
        <dbReference type="ARBA" id="ARBA00023098"/>
    </source>
</evidence>
<dbReference type="PANTHER" id="PTHR43272:SF32">
    <property type="entry name" value="AMP-DEPENDENT SYNTHETASE_LIGASE DOMAIN-CONTAINING PROTEIN"/>
    <property type="match status" value="1"/>
</dbReference>
<feature type="domain" description="AMP-dependent synthetase/ligase" evidence="7">
    <location>
        <begin position="12"/>
        <end position="436"/>
    </location>
</feature>
<protein>
    <recommendedName>
        <fullName evidence="6">Acyl-CoA synthetase</fullName>
    </recommendedName>
</protein>
<dbReference type="Proteomes" id="UP001056535">
    <property type="component" value="Chromosome"/>
</dbReference>
<dbReference type="PANTHER" id="PTHR43272">
    <property type="entry name" value="LONG-CHAIN-FATTY-ACID--COA LIGASE"/>
    <property type="match status" value="1"/>
</dbReference>
<evidence type="ECO:0000256" key="5">
    <source>
        <dbReference type="ARBA" id="ARBA00024484"/>
    </source>
</evidence>